<evidence type="ECO:0000313" key="1">
    <source>
        <dbReference type="EMBL" id="TNV87565.1"/>
    </source>
</evidence>
<accession>A0A8J8P854</accession>
<gene>
    <name evidence="1" type="ORF">FGO68_gene16718</name>
</gene>
<comment type="caution">
    <text evidence="1">The sequence shown here is derived from an EMBL/GenBank/DDBJ whole genome shotgun (WGS) entry which is preliminary data.</text>
</comment>
<sequence length="77" mass="8498">MYFLGFLDLNTVSNLPRLRCSSCSSKQSHMLALLLMALSLSLSIDLTNDSLVCNLYDTFEPLAPVVDVSSTGYCQLF</sequence>
<keyword evidence="2" id="KW-1185">Reference proteome</keyword>
<name>A0A8J8P854_HALGN</name>
<proteinExistence type="predicted"/>
<dbReference type="AlphaFoldDB" id="A0A8J8P854"/>
<dbReference type="EMBL" id="RRYP01000353">
    <property type="protein sequence ID" value="TNV87565.1"/>
    <property type="molecule type" value="Genomic_DNA"/>
</dbReference>
<dbReference type="Proteomes" id="UP000785679">
    <property type="component" value="Unassembled WGS sequence"/>
</dbReference>
<protein>
    <submittedName>
        <fullName evidence="1">Uncharacterized protein</fullName>
    </submittedName>
</protein>
<reference evidence="1" key="1">
    <citation type="submission" date="2019-06" db="EMBL/GenBank/DDBJ databases">
        <authorList>
            <person name="Zheng W."/>
        </authorList>
    </citation>
    <scope>NUCLEOTIDE SEQUENCE</scope>
    <source>
        <strain evidence="1">QDHG01</strain>
    </source>
</reference>
<organism evidence="1 2">
    <name type="scientific">Halteria grandinella</name>
    <dbReference type="NCBI Taxonomy" id="5974"/>
    <lineage>
        <taxon>Eukaryota</taxon>
        <taxon>Sar</taxon>
        <taxon>Alveolata</taxon>
        <taxon>Ciliophora</taxon>
        <taxon>Intramacronucleata</taxon>
        <taxon>Spirotrichea</taxon>
        <taxon>Stichotrichia</taxon>
        <taxon>Sporadotrichida</taxon>
        <taxon>Halteriidae</taxon>
        <taxon>Halteria</taxon>
    </lineage>
</organism>
<evidence type="ECO:0000313" key="2">
    <source>
        <dbReference type="Proteomes" id="UP000785679"/>
    </source>
</evidence>